<feature type="chain" id="PRO_5046497965" evidence="1">
    <location>
        <begin position="25"/>
        <end position="222"/>
    </location>
</feature>
<dbReference type="RefSeq" id="WP_284273842.1">
    <property type="nucleotide sequence ID" value="NZ_BSOW01000037.1"/>
</dbReference>
<feature type="signal peptide" evidence="1">
    <location>
        <begin position="1"/>
        <end position="24"/>
    </location>
</feature>
<keyword evidence="3" id="KW-1185">Reference proteome</keyword>
<dbReference type="Proteomes" id="UP001156905">
    <property type="component" value="Unassembled WGS sequence"/>
</dbReference>
<evidence type="ECO:0000313" key="2">
    <source>
        <dbReference type="EMBL" id="GLR90779.1"/>
    </source>
</evidence>
<keyword evidence="1" id="KW-0732">Signal</keyword>
<gene>
    <name evidence="2" type="ORF">GCM10007857_74940</name>
</gene>
<name>A0ABQ6B8Q1_9BRAD</name>
<protein>
    <submittedName>
        <fullName evidence="2">Uncharacterized protein</fullName>
    </submittedName>
</protein>
<proteinExistence type="predicted"/>
<reference evidence="3" key="1">
    <citation type="journal article" date="2019" name="Int. J. Syst. Evol. Microbiol.">
        <title>The Global Catalogue of Microorganisms (GCM) 10K type strain sequencing project: providing services to taxonomists for standard genome sequencing and annotation.</title>
        <authorList>
            <consortium name="The Broad Institute Genomics Platform"/>
            <consortium name="The Broad Institute Genome Sequencing Center for Infectious Disease"/>
            <person name="Wu L."/>
            <person name="Ma J."/>
        </authorList>
    </citation>
    <scope>NUCLEOTIDE SEQUENCE [LARGE SCALE GENOMIC DNA]</scope>
    <source>
        <strain evidence="3">NBRC 102520</strain>
    </source>
</reference>
<accession>A0ABQ6B8Q1</accession>
<organism evidence="2 3">
    <name type="scientific">Bradyrhizobium iriomotense</name>
    <dbReference type="NCBI Taxonomy" id="441950"/>
    <lineage>
        <taxon>Bacteria</taxon>
        <taxon>Pseudomonadati</taxon>
        <taxon>Pseudomonadota</taxon>
        <taxon>Alphaproteobacteria</taxon>
        <taxon>Hyphomicrobiales</taxon>
        <taxon>Nitrobacteraceae</taxon>
        <taxon>Bradyrhizobium</taxon>
    </lineage>
</organism>
<evidence type="ECO:0000256" key="1">
    <source>
        <dbReference type="SAM" id="SignalP"/>
    </source>
</evidence>
<evidence type="ECO:0000313" key="3">
    <source>
        <dbReference type="Proteomes" id="UP001156905"/>
    </source>
</evidence>
<sequence length="222" mass="24522">MSHAFLGCITCLAVMTFSSIPGLAGDTVPLDVELKLTDQDYKPLAGVPVRLVFGTSDWQVPNAGTRVVTTDDGTARLTAQAVIDRRWNFSNIGFTPFSMPFRADHLFLAAELEFIIPRRNGADAVHQFLYTADIDRMPDGDCSTLDLDKVYEAGPDGRFTRLVGSNAAGPNFDGMIEGWRLESAGYRMWDSMLTPVKDELTGTSKWHLKLGLIRRPKPVLVQ</sequence>
<comment type="caution">
    <text evidence="2">The sequence shown here is derived from an EMBL/GenBank/DDBJ whole genome shotgun (WGS) entry which is preliminary data.</text>
</comment>
<dbReference type="EMBL" id="BSOW01000037">
    <property type="protein sequence ID" value="GLR90779.1"/>
    <property type="molecule type" value="Genomic_DNA"/>
</dbReference>